<feature type="region of interest" description="Disordered" evidence="1">
    <location>
        <begin position="1"/>
        <end position="29"/>
    </location>
</feature>
<evidence type="ECO:0000313" key="3">
    <source>
        <dbReference type="Proteomes" id="UP001551675"/>
    </source>
</evidence>
<dbReference type="EMBL" id="JBFALK010000003">
    <property type="protein sequence ID" value="MEV0968490.1"/>
    <property type="molecule type" value="Genomic_DNA"/>
</dbReference>
<organism evidence="2 3">
    <name type="scientific">Microtetraspora glauca</name>
    <dbReference type="NCBI Taxonomy" id="1996"/>
    <lineage>
        <taxon>Bacteria</taxon>
        <taxon>Bacillati</taxon>
        <taxon>Actinomycetota</taxon>
        <taxon>Actinomycetes</taxon>
        <taxon>Streptosporangiales</taxon>
        <taxon>Streptosporangiaceae</taxon>
        <taxon>Microtetraspora</taxon>
    </lineage>
</organism>
<protein>
    <submittedName>
        <fullName evidence="2">Uncharacterized protein</fullName>
    </submittedName>
</protein>
<gene>
    <name evidence="2" type="ORF">AB0I59_07640</name>
</gene>
<keyword evidence="3" id="KW-1185">Reference proteome</keyword>
<proteinExistence type="predicted"/>
<reference evidence="2 3" key="1">
    <citation type="submission" date="2024-06" db="EMBL/GenBank/DDBJ databases">
        <title>The Natural Products Discovery Center: Release of the First 8490 Sequenced Strains for Exploring Actinobacteria Biosynthetic Diversity.</title>
        <authorList>
            <person name="Kalkreuter E."/>
            <person name="Kautsar S.A."/>
            <person name="Yang D."/>
            <person name="Bader C.D."/>
            <person name="Teijaro C.N."/>
            <person name="Fluegel L."/>
            <person name="Davis C.M."/>
            <person name="Simpson J.R."/>
            <person name="Lauterbach L."/>
            <person name="Steele A.D."/>
            <person name="Gui C."/>
            <person name="Meng S."/>
            <person name="Li G."/>
            <person name="Viehrig K."/>
            <person name="Ye F."/>
            <person name="Su P."/>
            <person name="Kiefer A.F."/>
            <person name="Nichols A."/>
            <person name="Cepeda A.J."/>
            <person name="Yan W."/>
            <person name="Fan B."/>
            <person name="Jiang Y."/>
            <person name="Adhikari A."/>
            <person name="Zheng C.-J."/>
            <person name="Schuster L."/>
            <person name="Cowan T.M."/>
            <person name="Smanski M.J."/>
            <person name="Chevrette M.G."/>
            <person name="De Carvalho L.P.S."/>
            <person name="Shen B."/>
        </authorList>
    </citation>
    <scope>NUCLEOTIDE SEQUENCE [LARGE SCALE GENOMIC DNA]</scope>
    <source>
        <strain evidence="2 3">NPDC050100</strain>
    </source>
</reference>
<dbReference type="Proteomes" id="UP001551675">
    <property type="component" value="Unassembled WGS sequence"/>
</dbReference>
<accession>A0ABV3GA36</accession>
<name>A0ABV3GA36_MICGL</name>
<evidence type="ECO:0000313" key="2">
    <source>
        <dbReference type="EMBL" id="MEV0968490.1"/>
    </source>
</evidence>
<comment type="caution">
    <text evidence="2">The sequence shown here is derived from an EMBL/GenBank/DDBJ whole genome shotgun (WGS) entry which is preliminary data.</text>
</comment>
<sequence>MPNRTVEPAPTEDSRGRPKRRRLEPSRAVRDERGDIVAVIHGAGLTADDVEQARLLATWMPDYTAAITGGDRR</sequence>
<evidence type="ECO:0000256" key="1">
    <source>
        <dbReference type="SAM" id="MobiDB-lite"/>
    </source>
</evidence>
<dbReference type="RefSeq" id="WP_358131195.1">
    <property type="nucleotide sequence ID" value="NZ_JBFALK010000003.1"/>
</dbReference>